<keyword evidence="1" id="KW-0813">Transport</keyword>
<proteinExistence type="predicted"/>
<dbReference type="RefSeq" id="WP_205003258.1">
    <property type="nucleotide sequence ID" value="NZ_JAFBER010000007.1"/>
</dbReference>
<keyword evidence="4" id="KW-1278">Translocase</keyword>
<comment type="caution">
    <text evidence="6">The sequence shown here is derived from an EMBL/GenBank/DDBJ whole genome shotgun (WGS) entry which is preliminary data.</text>
</comment>
<dbReference type="InterPro" id="IPR003439">
    <property type="entry name" value="ABC_transporter-like_ATP-bd"/>
</dbReference>
<evidence type="ECO:0000256" key="4">
    <source>
        <dbReference type="ARBA" id="ARBA00022967"/>
    </source>
</evidence>
<name>A0ABS2PZ51_9BACL</name>
<dbReference type="EMBL" id="JAFBER010000007">
    <property type="protein sequence ID" value="MBM7645331.1"/>
    <property type="molecule type" value="Genomic_DNA"/>
</dbReference>
<organism evidence="6 7">
    <name type="scientific">Scopulibacillus daqui</name>
    <dbReference type="NCBI Taxonomy" id="1469162"/>
    <lineage>
        <taxon>Bacteria</taxon>
        <taxon>Bacillati</taxon>
        <taxon>Bacillota</taxon>
        <taxon>Bacilli</taxon>
        <taxon>Bacillales</taxon>
        <taxon>Sporolactobacillaceae</taxon>
        <taxon>Scopulibacillus</taxon>
    </lineage>
</organism>
<dbReference type="InterPro" id="IPR003593">
    <property type="entry name" value="AAA+_ATPase"/>
</dbReference>
<dbReference type="InterPro" id="IPR017871">
    <property type="entry name" value="ABC_transporter-like_CS"/>
</dbReference>
<dbReference type="SUPFAM" id="SSF52540">
    <property type="entry name" value="P-loop containing nucleoside triphosphate hydrolases"/>
    <property type="match status" value="1"/>
</dbReference>
<keyword evidence="2" id="KW-0547">Nucleotide-binding</keyword>
<accession>A0ABS2PZ51</accession>
<keyword evidence="7" id="KW-1185">Reference proteome</keyword>
<dbReference type="Gene3D" id="3.40.50.300">
    <property type="entry name" value="P-loop containing nucleotide triphosphate hydrolases"/>
    <property type="match status" value="1"/>
</dbReference>
<dbReference type="CDD" id="cd03214">
    <property type="entry name" value="ABC_Iron-Siderophores_B12_Hemin"/>
    <property type="match status" value="1"/>
</dbReference>
<dbReference type="PROSITE" id="PS50893">
    <property type="entry name" value="ABC_TRANSPORTER_2"/>
    <property type="match status" value="1"/>
</dbReference>
<evidence type="ECO:0000313" key="6">
    <source>
        <dbReference type="EMBL" id="MBM7645331.1"/>
    </source>
</evidence>
<keyword evidence="3" id="KW-0067">ATP-binding</keyword>
<evidence type="ECO:0000256" key="2">
    <source>
        <dbReference type="ARBA" id="ARBA00022741"/>
    </source>
</evidence>
<protein>
    <submittedName>
        <fullName evidence="6">ABC-type cobalamin/Fe3+-siderophores transport system ATPase subunit</fullName>
    </submittedName>
</protein>
<dbReference type="SMART" id="SM00382">
    <property type="entry name" value="AAA"/>
    <property type="match status" value="1"/>
</dbReference>
<evidence type="ECO:0000256" key="3">
    <source>
        <dbReference type="ARBA" id="ARBA00022840"/>
    </source>
</evidence>
<dbReference type="InterPro" id="IPR027417">
    <property type="entry name" value="P-loop_NTPase"/>
</dbReference>
<evidence type="ECO:0000259" key="5">
    <source>
        <dbReference type="PROSITE" id="PS50893"/>
    </source>
</evidence>
<reference evidence="6 7" key="1">
    <citation type="submission" date="2021-01" db="EMBL/GenBank/DDBJ databases">
        <title>Genomic Encyclopedia of Type Strains, Phase IV (KMG-IV): sequencing the most valuable type-strain genomes for metagenomic binning, comparative biology and taxonomic classification.</title>
        <authorList>
            <person name="Goeker M."/>
        </authorList>
    </citation>
    <scope>NUCLEOTIDE SEQUENCE [LARGE SCALE GENOMIC DNA]</scope>
    <source>
        <strain evidence="6 7">DSM 28236</strain>
    </source>
</reference>
<dbReference type="Pfam" id="PF00005">
    <property type="entry name" value="ABC_tran"/>
    <property type="match status" value="1"/>
</dbReference>
<evidence type="ECO:0000256" key="1">
    <source>
        <dbReference type="ARBA" id="ARBA00022448"/>
    </source>
</evidence>
<feature type="domain" description="ABC transporter" evidence="5">
    <location>
        <begin position="2"/>
        <end position="238"/>
    </location>
</feature>
<dbReference type="PROSITE" id="PS00211">
    <property type="entry name" value="ABC_TRANSPORTER_1"/>
    <property type="match status" value="1"/>
</dbReference>
<gene>
    <name evidence="6" type="ORF">JOD45_001542</name>
</gene>
<dbReference type="PANTHER" id="PTHR42794:SF1">
    <property type="entry name" value="HEMIN IMPORT ATP-BINDING PROTEIN HMUV"/>
    <property type="match status" value="1"/>
</dbReference>
<dbReference type="PANTHER" id="PTHR42794">
    <property type="entry name" value="HEMIN IMPORT ATP-BINDING PROTEIN HMUV"/>
    <property type="match status" value="1"/>
</dbReference>
<dbReference type="Proteomes" id="UP000808914">
    <property type="component" value="Unassembled WGS sequence"/>
</dbReference>
<evidence type="ECO:0000313" key="7">
    <source>
        <dbReference type="Proteomes" id="UP000808914"/>
    </source>
</evidence>
<sequence>MLTVKNLAVKYHQFTAVKDINFEVKRGEFFGIVGPNGSGKSTILKAINGLLTYQGEIMLDGKDVQSLSSSERARHIAVLPQHIDLSFSFNVKEMIKMGRYAHQKGLLKTWHAQDEETVEAAMRLTSVEHLAVRDISALSGGEMQRVFLARAIVQQPQLLLLDEPTNHLDAAQQMKLLERIYNLSKSEDLTIIGIFHDLNIAGLFCDRLLMLKDGSVQTIAAPETALNEPLLANIYESALIRRDHPKIPAPAINMQRKIDSAPLACTRKLDKERGWIIDCRPSVKFFGNTGLKNMFEWKKAILIGEQQRDCQNTLHVILNVNDDIANIEWIESASGPYSEKIYIGKCRGKLQFVIVLMDGAVSEMDYLKLFQWITSFISQSQAAPSVDIPILIGSAMQNKIEKIDCTLTWLKRILEKEC</sequence>